<organism evidence="4 5">
    <name type="scientific">Galdieria partita</name>
    <dbReference type="NCBI Taxonomy" id="83374"/>
    <lineage>
        <taxon>Eukaryota</taxon>
        <taxon>Rhodophyta</taxon>
        <taxon>Bangiophyceae</taxon>
        <taxon>Galdieriales</taxon>
        <taxon>Galdieriaceae</taxon>
        <taxon>Galdieria</taxon>
    </lineage>
</organism>
<dbReference type="InterPro" id="IPR015940">
    <property type="entry name" value="UBA"/>
</dbReference>
<dbReference type="GO" id="GO:0005829">
    <property type="term" value="C:cytosol"/>
    <property type="evidence" value="ECO:0007669"/>
    <property type="project" value="TreeGrafter"/>
</dbReference>
<feature type="domain" description="UBA" evidence="2">
    <location>
        <begin position="478"/>
        <end position="522"/>
    </location>
</feature>
<protein>
    <submittedName>
        <fullName evidence="4">Uncharacterized protein</fullName>
    </submittedName>
</protein>
<dbReference type="PANTHER" id="PTHR10677">
    <property type="entry name" value="UBIQUILIN"/>
    <property type="match status" value="1"/>
</dbReference>
<feature type="compositionally biased region" description="Polar residues" evidence="1">
    <location>
        <begin position="274"/>
        <end position="297"/>
    </location>
</feature>
<evidence type="ECO:0000313" key="5">
    <source>
        <dbReference type="Proteomes" id="UP001061958"/>
    </source>
</evidence>
<sequence>MKVNIKASTGGKYTISVEDLSETVGSFKGRLAELCGIPADNQRLIFKGHILKDVQTMNDLKEKHGLEDGQTMHLVRGAGGGPNTNSSTANNSVQPNTTSNNQSMGSSPGSWNTFGTSQPQTTTSSNAQPFNMFGGQSAPTGTTPSGFANMESFGNAANVQQQLMQNPELMRQVMNSPMMQSLLQNPELMRSMMMNNPQMRQLMEQNPELSHVMNDPQVLRQAMEMASNPSLMAEMMRNTDRAMANIEMMPGGFDALRRMYSNIQEPLYQSATEMTGNNENANNTSGATAPTSQSDDFTTWNNNNNNNNASTTNNSSGTTNPFGMPFPAIDPNTMASLLENPGVQQMLQNMFSDPSTVESVLMSNPQLRQMVESNPQMMNMLRNPDFLRTMSNPQFLRTMFQLQQAFQSSTNPNMASFPSSHDSNHNMSNTTPTSTFQPNPTVGSTPDMSSLFSLLGSSSFTNNASFVDPAIANMTEEQLESHFHNQLEQLREMGFLDKHMCLEALKYTNGNVAAAVERLLNQFGG</sequence>
<dbReference type="Pfam" id="PF23195">
    <property type="entry name" value="UBQLN1"/>
    <property type="match status" value="2"/>
</dbReference>
<dbReference type="InterPro" id="IPR019954">
    <property type="entry name" value="Ubiquitin_CS"/>
</dbReference>
<dbReference type="PANTHER" id="PTHR10677:SF3">
    <property type="entry name" value="FI07626P-RELATED"/>
    <property type="match status" value="1"/>
</dbReference>
<dbReference type="SMART" id="SM00727">
    <property type="entry name" value="STI1"/>
    <property type="match status" value="4"/>
</dbReference>
<feature type="compositionally biased region" description="Polar residues" evidence="1">
    <location>
        <begin position="83"/>
        <end position="129"/>
    </location>
</feature>
<evidence type="ECO:0000256" key="1">
    <source>
        <dbReference type="SAM" id="MobiDB-lite"/>
    </source>
</evidence>
<dbReference type="AlphaFoldDB" id="A0A9C7PZH8"/>
<dbReference type="InterPro" id="IPR006636">
    <property type="entry name" value="STI1_HS-bd"/>
</dbReference>
<dbReference type="SMART" id="SM00165">
    <property type="entry name" value="UBA"/>
    <property type="match status" value="1"/>
</dbReference>
<reference evidence="4" key="2">
    <citation type="submission" date="2022-01" db="EMBL/GenBank/DDBJ databases">
        <authorList>
            <person name="Hirooka S."/>
            <person name="Miyagishima S.Y."/>
        </authorList>
    </citation>
    <scope>NUCLEOTIDE SEQUENCE</scope>
    <source>
        <strain evidence="4">NBRC 102759</strain>
    </source>
</reference>
<dbReference type="InterPro" id="IPR009060">
    <property type="entry name" value="UBA-like_sf"/>
</dbReference>
<accession>A0A9C7PZH8</accession>
<feature type="compositionally biased region" description="Low complexity" evidence="1">
    <location>
        <begin position="298"/>
        <end position="318"/>
    </location>
</feature>
<evidence type="ECO:0000259" key="3">
    <source>
        <dbReference type="PROSITE" id="PS50053"/>
    </source>
</evidence>
<gene>
    <name evidence="4" type="ORF">GpartN1_g5215.t1</name>
</gene>
<dbReference type="Gene3D" id="3.10.20.90">
    <property type="entry name" value="Phosphatidylinositol 3-kinase Catalytic Subunit, Chain A, domain 1"/>
    <property type="match status" value="1"/>
</dbReference>
<dbReference type="Pfam" id="PF00627">
    <property type="entry name" value="UBA"/>
    <property type="match status" value="1"/>
</dbReference>
<dbReference type="InterPro" id="IPR029071">
    <property type="entry name" value="Ubiquitin-like_domsf"/>
</dbReference>
<dbReference type="SUPFAM" id="SSF46934">
    <property type="entry name" value="UBA-like"/>
    <property type="match status" value="1"/>
</dbReference>
<dbReference type="InterPro" id="IPR015496">
    <property type="entry name" value="Ubiquilin"/>
</dbReference>
<reference evidence="4" key="1">
    <citation type="journal article" date="2022" name="Proc. Natl. Acad. Sci. U.S.A.">
        <title>Life cycle and functional genomics of the unicellular red alga Galdieria for elucidating algal and plant evolution and industrial use.</title>
        <authorList>
            <person name="Hirooka S."/>
            <person name="Itabashi T."/>
            <person name="Ichinose T.M."/>
            <person name="Onuma R."/>
            <person name="Fujiwara T."/>
            <person name="Yamashita S."/>
            <person name="Jong L.W."/>
            <person name="Tomita R."/>
            <person name="Iwane A.H."/>
            <person name="Miyagishima S.Y."/>
        </authorList>
    </citation>
    <scope>NUCLEOTIDE SEQUENCE</scope>
    <source>
        <strain evidence="4">NBRC 102759</strain>
    </source>
</reference>
<evidence type="ECO:0000313" key="4">
    <source>
        <dbReference type="EMBL" id="GJQ13424.1"/>
    </source>
</evidence>
<dbReference type="EMBL" id="BQMJ01000043">
    <property type="protein sequence ID" value="GJQ13424.1"/>
    <property type="molecule type" value="Genomic_DNA"/>
</dbReference>
<feature type="region of interest" description="Disordered" evidence="1">
    <location>
        <begin position="419"/>
        <end position="441"/>
    </location>
</feature>
<evidence type="ECO:0000259" key="2">
    <source>
        <dbReference type="PROSITE" id="PS50030"/>
    </source>
</evidence>
<dbReference type="Pfam" id="PF00240">
    <property type="entry name" value="ubiquitin"/>
    <property type="match status" value="1"/>
</dbReference>
<feature type="compositionally biased region" description="Polar residues" evidence="1">
    <location>
        <begin position="137"/>
        <end position="146"/>
    </location>
</feature>
<feature type="region of interest" description="Disordered" evidence="1">
    <location>
        <begin position="274"/>
        <end position="318"/>
    </location>
</feature>
<dbReference type="GO" id="GO:0006511">
    <property type="term" value="P:ubiquitin-dependent protein catabolic process"/>
    <property type="evidence" value="ECO:0007669"/>
    <property type="project" value="TreeGrafter"/>
</dbReference>
<feature type="region of interest" description="Disordered" evidence="1">
    <location>
        <begin position="66"/>
        <end position="151"/>
    </location>
</feature>
<name>A0A9C7PZH8_9RHOD</name>
<dbReference type="FunFam" id="1.10.260.100:FF:000001">
    <property type="entry name" value="Ubiquilin 1"/>
    <property type="match status" value="1"/>
</dbReference>
<dbReference type="OrthoDB" id="267397at2759"/>
<feature type="domain" description="Ubiquitin-like" evidence="3">
    <location>
        <begin position="1"/>
        <end position="81"/>
    </location>
</feature>
<dbReference type="Gene3D" id="1.10.260.100">
    <property type="match status" value="1"/>
</dbReference>
<dbReference type="GO" id="GO:0031593">
    <property type="term" value="F:polyubiquitin modification-dependent protein binding"/>
    <property type="evidence" value="ECO:0007669"/>
    <property type="project" value="TreeGrafter"/>
</dbReference>
<dbReference type="SUPFAM" id="SSF54236">
    <property type="entry name" value="Ubiquitin-like"/>
    <property type="match status" value="1"/>
</dbReference>
<dbReference type="InterPro" id="IPR000626">
    <property type="entry name" value="Ubiquitin-like_dom"/>
</dbReference>
<dbReference type="PROSITE" id="PS00299">
    <property type="entry name" value="UBIQUITIN_1"/>
    <property type="match status" value="1"/>
</dbReference>
<dbReference type="Proteomes" id="UP001061958">
    <property type="component" value="Unassembled WGS sequence"/>
</dbReference>
<dbReference type="PROSITE" id="PS50030">
    <property type="entry name" value="UBA"/>
    <property type="match status" value="1"/>
</dbReference>
<dbReference type="CDD" id="cd16106">
    <property type="entry name" value="Ubl_Dsk2p_like"/>
    <property type="match status" value="1"/>
</dbReference>
<comment type="caution">
    <text evidence="4">The sequence shown here is derived from an EMBL/GenBank/DDBJ whole genome shotgun (WGS) entry which is preliminary data.</text>
</comment>
<proteinExistence type="predicted"/>
<dbReference type="Gene3D" id="1.10.8.10">
    <property type="entry name" value="DNA helicase RuvA subunit, C-terminal domain"/>
    <property type="match status" value="1"/>
</dbReference>
<dbReference type="PROSITE" id="PS50053">
    <property type="entry name" value="UBIQUITIN_2"/>
    <property type="match status" value="1"/>
</dbReference>
<dbReference type="SMART" id="SM00213">
    <property type="entry name" value="UBQ"/>
    <property type="match status" value="1"/>
</dbReference>
<keyword evidence="5" id="KW-1185">Reference proteome</keyword>